<protein>
    <submittedName>
        <fullName evidence="1">Uncharacterized protein</fullName>
    </submittedName>
</protein>
<accession>A0A7T2YT82</accession>
<gene>
    <name evidence="1" type="ORF">I6G47_28655</name>
</gene>
<sequence>MSLSLPAARTAVVDALAQLPASYDTPAARIMLLAIGLQESNFQYRRQLVGSPPKPVGPARSYWQAELGGGLVRGVRTHAKTKELAAQLYARHAVAATDLAIWTAIENNDLLAAALARLLLFTDPYKLPSVGDVEGAWQLYLRTWRPGAYTRGDDAQKAALRVKWSANYSRARSE</sequence>
<organism evidence="1 2">
    <name type="scientific">Delftia lacustris</name>
    <dbReference type="NCBI Taxonomy" id="558537"/>
    <lineage>
        <taxon>Bacteria</taxon>
        <taxon>Pseudomonadati</taxon>
        <taxon>Pseudomonadota</taxon>
        <taxon>Betaproteobacteria</taxon>
        <taxon>Burkholderiales</taxon>
        <taxon>Comamonadaceae</taxon>
        <taxon>Delftia</taxon>
    </lineage>
</organism>
<dbReference type="KEGG" id="dla:I6G47_28655"/>
<evidence type="ECO:0000313" key="1">
    <source>
        <dbReference type="EMBL" id="QPS80898.1"/>
    </source>
</evidence>
<dbReference type="Proteomes" id="UP000595064">
    <property type="component" value="Chromosome"/>
</dbReference>
<keyword evidence="2" id="KW-1185">Reference proteome</keyword>
<evidence type="ECO:0000313" key="2">
    <source>
        <dbReference type="Proteomes" id="UP000595064"/>
    </source>
</evidence>
<reference evidence="1 2" key="1">
    <citation type="submission" date="2020-12" db="EMBL/GenBank/DDBJ databases">
        <title>FDA dAtabase for Regulatory Grade micrObial Sequences (FDA-ARGOS): Supporting development and validation of Infectious Disease Dx tests.</title>
        <authorList>
            <person name="Sproer C."/>
            <person name="Gronow S."/>
            <person name="Severitt S."/>
            <person name="Schroder I."/>
            <person name="Tallon L."/>
            <person name="Sadzewicz L."/>
            <person name="Zhao X."/>
            <person name="Boylan J."/>
            <person name="Ott S."/>
            <person name="Bowen H."/>
            <person name="Vavikolanu K."/>
            <person name="Mehta A."/>
            <person name="Aluvathingal J."/>
            <person name="Nadendla S."/>
            <person name="Lowell S."/>
            <person name="Myers T."/>
            <person name="Yan Y."/>
            <person name="Sichtig H."/>
        </authorList>
    </citation>
    <scope>NUCLEOTIDE SEQUENCE [LARGE SCALE GENOMIC DNA]</scope>
    <source>
        <strain evidence="1 2">FDAARGOS_890</strain>
    </source>
</reference>
<name>A0A7T2YT82_9BURK</name>
<dbReference type="AlphaFoldDB" id="A0A7T2YT82"/>
<dbReference type="EMBL" id="CP065748">
    <property type="protein sequence ID" value="QPS80898.1"/>
    <property type="molecule type" value="Genomic_DNA"/>
</dbReference>
<proteinExistence type="predicted"/>